<evidence type="ECO:0000313" key="5">
    <source>
        <dbReference type="Proteomes" id="UP001470230"/>
    </source>
</evidence>
<gene>
    <name evidence="4" type="ORF">M9Y10_027758</name>
</gene>
<dbReference type="EMBL" id="JAPFFF010000043">
    <property type="protein sequence ID" value="KAK8840926.1"/>
    <property type="molecule type" value="Genomic_DNA"/>
</dbReference>
<evidence type="ECO:0000256" key="2">
    <source>
        <dbReference type="SAM" id="MobiDB-lite"/>
    </source>
</evidence>
<sequence length="333" mass="37857">MMTKLTSSFSEAEPNPNPDLVDQETLKIQKMIPSDYNQKLMLALNSGINGDYSLLQEQRSVQYPTQVIEGVNSYDDYFNFNNRKLLVRHYYPSNCTNPESLPLFIYIHGGGWCFSYSDQRNYFSSTISKKCNVEFVLLNYSLSPEAECGEALSEIHSIYLYLLKRSPPNRPTFVCGDSAGGNLSACLVHKLKNSKSSEKVRLPTALLLFYPVTDCVNDYKSHHTFASGYELNYDIMRRYIDAYCPDVEMRKDPLVSPIFGDLNGFPPSLVITSQFDILRDEGLAFAKKLDESGVPVKYVCLETANHGFLARPELKKLFDVSESHIIDFIKLFD</sequence>
<dbReference type="Pfam" id="PF07859">
    <property type="entry name" value="Abhydrolase_3"/>
    <property type="match status" value="1"/>
</dbReference>
<organism evidence="4 5">
    <name type="scientific">Tritrichomonas musculus</name>
    <dbReference type="NCBI Taxonomy" id="1915356"/>
    <lineage>
        <taxon>Eukaryota</taxon>
        <taxon>Metamonada</taxon>
        <taxon>Parabasalia</taxon>
        <taxon>Tritrichomonadida</taxon>
        <taxon>Tritrichomonadidae</taxon>
        <taxon>Tritrichomonas</taxon>
    </lineage>
</organism>
<feature type="domain" description="Alpha/beta hydrolase fold-3" evidence="3">
    <location>
        <begin position="105"/>
        <end position="309"/>
    </location>
</feature>
<comment type="caution">
    <text evidence="4">The sequence shown here is derived from an EMBL/GenBank/DDBJ whole genome shotgun (WGS) entry which is preliminary data.</text>
</comment>
<dbReference type="InterPro" id="IPR013094">
    <property type="entry name" value="AB_hydrolase_3"/>
</dbReference>
<evidence type="ECO:0000256" key="1">
    <source>
        <dbReference type="ARBA" id="ARBA00022801"/>
    </source>
</evidence>
<name>A0ABR2H434_9EUKA</name>
<feature type="compositionally biased region" description="Polar residues" evidence="2">
    <location>
        <begin position="1"/>
        <end position="10"/>
    </location>
</feature>
<evidence type="ECO:0000313" key="4">
    <source>
        <dbReference type="EMBL" id="KAK8840926.1"/>
    </source>
</evidence>
<keyword evidence="1" id="KW-0378">Hydrolase</keyword>
<dbReference type="Proteomes" id="UP001470230">
    <property type="component" value="Unassembled WGS sequence"/>
</dbReference>
<accession>A0ABR2H434</accession>
<dbReference type="PANTHER" id="PTHR48081">
    <property type="entry name" value="AB HYDROLASE SUPERFAMILY PROTEIN C4A8.06C"/>
    <property type="match status" value="1"/>
</dbReference>
<reference evidence="4 5" key="1">
    <citation type="submission" date="2024-04" db="EMBL/GenBank/DDBJ databases">
        <title>Tritrichomonas musculus Genome.</title>
        <authorList>
            <person name="Alves-Ferreira E."/>
            <person name="Grigg M."/>
            <person name="Lorenzi H."/>
            <person name="Galac M."/>
        </authorList>
    </citation>
    <scope>NUCLEOTIDE SEQUENCE [LARGE SCALE GENOMIC DNA]</scope>
    <source>
        <strain evidence="4 5">EAF2021</strain>
    </source>
</reference>
<dbReference type="InterPro" id="IPR050300">
    <property type="entry name" value="GDXG_lipolytic_enzyme"/>
</dbReference>
<dbReference type="PANTHER" id="PTHR48081:SF8">
    <property type="entry name" value="ALPHA_BETA HYDROLASE FOLD-3 DOMAIN-CONTAINING PROTEIN-RELATED"/>
    <property type="match status" value="1"/>
</dbReference>
<dbReference type="InterPro" id="IPR029058">
    <property type="entry name" value="AB_hydrolase_fold"/>
</dbReference>
<dbReference type="Gene3D" id="3.40.50.1820">
    <property type="entry name" value="alpha/beta hydrolase"/>
    <property type="match status" value="1"/>
</dbReference>
<keyword evidence="5" id="KW-1185">Reference proteome</keyword>
<feature type="region of interest" description="Disordered" evidence="2">
    <location>
        <begin position="1"/>
        <end position="21"/>
    </location>
</feature>
<proteinExistence type="predicted"/>
<evidence type="ECO:0000259" key="3">
    <source>
        <dbReference type="Pfam" id="PF07859"/>
    </source>
</evidence>
<dbReference type="SUPFAM" id="SSF53474">
    <property type="entry name" value="alpha/beta-Hydrolases"/>
    <property type="match status" value="1"/>
</dbReference>
<protein>
    <recommendedName>
        <fullName evidence="3">Alpha/beta hydrolase fold-3 domain-containing protein</fullName>
    </recommendedName>
</protein>